<protein>
    <submittedName>
        <fullName evidence="2">Methyl-accepting chemotaxis protein</fullName>
    </submittedName>
</protein>
<dbReference type="STRING" id="453582.SAMN05421580_11615"/>
<evidence type="ECO:0000313" key="2">
    <source>
        <dbReference type="EMBL" id="SIT20737.1"/>
    </source>
</evidence>
<dbReference type="Gene3D" id="1.10.287.950">
    <property type="entry name" value="Methyl-accepting chemotaxis protein"/>
    <property type="match status" value="1"/>
</dbReference>
<reference evidence="3" key="1">
    <citation type="submission" date="2017-01" db="EMBL/GenBank/DDBJ databases">
        <authorList>
            <person name="Varghese N."/>
            <person name="Submissions S."/>
        </authorList>
    </citation>
    <scope>NUCLEOTIDE SEQUENCE [LARGE SCALE GENOMIC DNA]</scope>
    <source>
        <strain evidence="3">DSM 19945</strain>
    </source>
</reference>
<dbReference type="RefSeq" id="WP_076486362.1">
    <property type="nucleotide sequence ID" value="NZ_FTOG01000016.1"/>
</dbReference>
<dbReference type="EMBL" id="FTOG01000016">
    <property type="protein sequence ID" value="SIT20737.1"/>
    <property type="molecule type" value="Genomic_DNA"/>
</dbReference>
<dbReference type="Proteomes" id="UP000186221">
    <property type="component" value="Unassembled WGS sequence"/>
</dbReference>
<accession>A0A1N7QDT2</accession>
<organism evidence="2 3">
    <name type="scientific">Rhodobacter aestuarii</name>
    <dbReference type="NCBI Taxonomy" id="453582"/>
    <lineage>
        <taxon>Bacteria</taxon>
        <taxon>Pseudomonadati</taxon>
        <taxon>Pseudomonadota</taxon>
        <taxon>Alphaproteobacteria</taxon>
        <taxon>Rhodobacterales</taxon>
        <taxon>Rhodobacter group</taxon>
        <taxon>Rhodobacter</taxon>
    </lineage>
</organism>
<sequence length="587" mass="63762">MTSAKSSLCRTAETGREKVREVRERTEAHFLTTGSALMSVCDRFETVERPIGAISELASAGEVQGLAATIRRFETMLHALLASVQEARTPLSNTLETARTMHSAVAQLSRTIRTMNIVALNARVTVAPMVDVKDSMTVFTRDAAELVQQAFGKLVEINDALAHLDEAVEVARGRSADLGRQLDERAAVVLGDIFTGLGQLEDHIGALTTQGGKLSRGALTIRDAVSKSVFALQSGDAMRQRLEHIEEMFEAVCDRAPGLGLQAALLALVQRQMFDATERHAPQVSLLERQLRLATNQTTTFLAEVDDLFSPGRTGVVELLRSFTQIETVLADVSALQQDLGDDALRLSAGVERVQGLVQEIGALEARMNLIGINAVIACSSLGQDGLPLKVIAHQLRDLVEQSSTCVVHMHRDLDAMRKSASTVAEMLDQQAQETQKIRGGLELEVTQGLEKLRSALADARDAINANQSQLSGGIAAGVKAMEDHQKELRQLVDEVAMAISREPRTRKFILTKDEVALIAHLRDILSIEIERNVLDTWLGTIGVDPETIIGTPTGTSDDEVTLFDDFDSPPPSSGSDDDFLFFDEAI</sequence>
<keyword evidence="3" id="KW-1185">Reference proteome</keyword>
<feature type="coiled-coil region" evidence="1">
    <location>
        <begin position="450"/>
        <end position="502"/>
    </location>
</feature>
<gene>
    <name evidence="2" type="ORF">SAMN05421580_11615</name>
</gene>
<name>A0A1N7QDT2_9RHOB</name>
<dbReference type="AlphaFoldDB" id="A0A1N7QDT2"/>
<evidence type="ECO:0000256" key="1">
    <source>
        <dbReference type="SAM" id="Coils"/>
    </source>
</evidence>
<keyword evidence="1" id="KW-0175">Coiled coil</keyword>
<dbReference type="OrthoDB" id="9816265at2"/>
<dbReference type="SUPFAM" id="SSF58104">
    <property type="entry name" value="Methyl-accepting chemotaxis protein (MCP) signaling domain"/>
    <property type="match status" value="1"/>
</dbReference>
<evidence type="ECO:0000313" key="3">
    <source>
        <dbReference type="Proteomes" id="UP000186221"/>
    </source>
</evidence>
<proteinExistence type="predicted"/>